<dbReference type="InterPro" id="IPR012902">
    <property type="entry name" value="N_methyl_site"/>
</dbReference>
<accession>A0A7D5JN94</accession>
<reference evidence="3 4" key="2">
    <citation type="submission" date="2020-07" db="EMBL/GenBank/DDBJ databases">
        <title>Signatures of coevolution in a cyanophage population.</title>
        <authorList>
            <person name="Abebe J."/>
        </authorList>
    </citation>
    <scope>NUCLEOTIDE SEQUENCE [LARGE SCALE GENOMIC DNA]</scope>
    <source>
        <strain evidence="3">0809CC03</strain>
    </source>
</reference>
<sequence>MVCYLYLHTEKKKHIMTSFNKSLLRQIAQKKNKAQNGFTLIELMVVVAIVGVLSAVGLPQLLKAQDRAKISVAQQEAVNYAKECSISLLTGGAGPDAGDFETVPAAQTCVAGTSVTGVSDTDPAVTWTVTMEGGIPGVPSSDE</sequence>
<evidence type="ECO:0000313" key="3">
    <source>
        <dbReference type="EMBL" id="QLF86085.1"/>
    </source>
</evidence>
<dbReference type="InterPro" id="IPR045584">
    <property type="entry name" value="Pilin-like"/>
</dbReference>
<feature type="transmembrane region" description="Helical" evidence="2">
    <location>
        <begin position="40"/>
        <end position="62"/>
    </location>
</feature>
<dbReference type="SUPFAM" id="SSF54523">
    <property type="entry name" value="Pili subunits"/>
    <property type="match status" value="1"/>
</dbReference>
<protein>
    <recommendedName>
        <fullName evidence="5">Pilin</fullName>
    </recommendedName>
</protein>
<dbReference type="Gene3D" id="3.30.700.10">
    <property type="entry name" value="Glycoprotein, Type 4 Pilin"/>
    <property type="match status" value="1"/>
</dbReference>
<dbReference type="Proteomes" id="UP000510897">
    <property type="component" value="Segment"/>
</dbReference>
<reference evidence="3 4" key="1">
    <citation type="submission" date="2020-06" db="EMBL/GenBank/DDBJ databases">
        <authorList>
            <person name="Puxty R.J."/>
            <person name="Weihe C."/>
            <person name="Marston M.F."/>
            <person name="Martiny J.B.H."/>
        </authorList>
    </citation>
    <scope>NUCLEOTIDE SEQUENCE [LARGE SCALE GENOMIC DNA]</scope>
    <source>
        <strain evidence="3">0809CC03</strain>
    </source>
</reference>
<dbReference type="PANTHER" id="PTHR30093:SF34">
    <property type="entry name" value="PREPILIN PEPTIDASE-DEPENDENT PROTEIN D"/>
    <property type="match status" value="1"/>
</dbReference>
<keyword evidence="2" id="KW-1133">Transmembrane helix</keyword>
<organism evidence="3 4">
    <name type="scientific">Synechococcus phage S-CAM7</name>
    <dbReference type="NCBI Taxonomy" id="1883368"/>
    <lineage>
        <taxon>Viruses</taxon>
        <taxon>Duplodnaviria</taxon>
        <taxon>Heunggongvirae</taxon>
        <taxon>Uroviricota</taxon>
        <taxon>Caudoviricetes</taxon>
        <taxon>Pantevenvirales</taxon>
        <taxon>Kyanoviridae</taxon>
        <taxon>Mazuvirus</taxon>
        <taxon>Mazuvirus scam7</taxon>
    </lineage>
</organism>
<proteinExistence type="predicted"/>
<dbReference type="Pfam" id="PF07963">
    <property type="entry name" value="N_methyl"/>
    <property type="match status" value="1"/>
</dbReference>
<dbReference type="EMBL" id="MT586120">
    <property type="protein sequence ID" value="QLF86085.1"/>
    <property type="molecule type" value="Genomic_DNA"/>
</dbReference>
<keyword evidence="2" id="KW-0472">Membrane</keyword>
<evidence type="ECO:0000256" key="2">
    <source>
        <dbReference type="SAM" id="Phobius"/>
    </source>
</evidence>
<keyword evidence="2" id="KW-0812">Transmembrane</keyword>
<keyword evidence="1" id="KW-0488">Methylation</keyword>
<name>A0A7D5JN94_9CAUD</name>
<evidence type="ECO:0008006" key="5">
    <source>
        <dbReference type="Google" id="ProtNLM"/>
    </source>
</evidence>
<evidence type="ECO:0000313" key="4">
    <source>
        <dbReference type="Proteomes" id="UP000510897"/>
    </source>
</evidence>
<evidence type="ECO:0000256" key="1">
    <source>
        <dbReference type="ARBA" id="ARBA00022481"/>
    </source>
</evidence>
<dbReference type="PANTHER" id="PTHR30093">
    <property type="entry name" value="GENERAL SECRETION PATHWAY PROTEIN G"/>
    <property type="match status" value="1"/>
</dbReference>
<dbReference type="NCBIfam" id="TIGR02532">
    <property type="entry name" value="IV_pilin_GFxxxE"/>
    <property type="match status" value="1"/>
</dbReference>
<gene>
    <name evidence="3" type="ORF">CC030809_00029</name>
</gene>